<protein>
    <submittedName>
        <fullName evidence="6">Hypothetical metal-binding enzyme</fullName>
    </submittedName>
</protein>
<feature type="domain" description="Metallo-beta-lactamase" evidence="5">
    <location>
        <begin position="21"/>
        <end position="201"/>
    </location>
</feature>
<name>A0A0H5BPD5_BLAVI</name>
<dbReference type="GO" id="GO:0016787">
    <property type="term" value="F:hydrolase activity"/>
    <property type="evidence" value="ECO:0007669"/>
    <property type="project" value="UniProtKB-KW"/>
</dbReference>
<sequence>MTRSDTKPALKVAVVPVTAFQQNCSIVMCTATGRAAVVDPGGDLDAIAEALAELKVTVERIVLTHGHIDHAGGAAELAEALGVPVEGPHQDDQFLLDGIATQASLFGLTGARPVTPDRWLSEGDRVTVGELAFDVLHIPGHSPGSVALIDAEDRFALVGDILFRGSVGRTDFPYGDHAALISGIKTKLFALGDDLVCLPGHGPATTIGEERASNPFLG</sequence>
<dbReference type="InterPro" id="IPR051453">
    <property type="entry name" value="MBL_Glyoxalase_II"/>
</dbReference>
<evidence type="ECO:0000313" key="7">
    <source>
        <dbReference type="EMBL" id="CUU43561.1"/>
    </source>
</evidence>
<dbReference type="KEGG" id="bvr:BVIR_3140"/>
<dbReference type="InterPro" id="IPR001279">
    <property type="entry name" value="Metallo-B-lactamas"/>
</dbReference>
<keyword evidence="3" id="KW-0378">Hydrolase</keyword>
<dbReference type="EMBL" id="LN907867">
    <property type="protein sequence ID" value="CUU43561.1"/>
    <property type="molecule type" value="Genomic_DNA"/>
</dbReference>
<dbReference type="RefSeq" id="WP_055038952.1">
    <property type="nucleotide sequence ID" value="NZ_AP014854.2"/>
</dbReference>
<gene>
    <name evidence="6" type="ORF">BV133_1530</name>
    <name evidence="7" type="ORF">BVIRIDIS_25840</name>
</gene>
<evidence type="ECO:0000256" key="3">
    <source>
        <dbReference type="ARBA" id="ARBA00022801"/>
    </source>
</evidence>
<dbReference type="SUPFAM" id="SSF56281">
    <property type="entry name" value="Metallo-hydrolase/oxidoreductase"/>
    <property type="match status" value="1"/>
</dbReference>
<accession>A0A0H5BPD5</accession>
<keyword evidence="8" id="KW-1185">Reference proteome</keyword>
<evidence type="ECO:0000259" key="5">
    <source>
        <dbReference type="SMART" id="SM00849"/>
    </source>
</evidence>
<dbReference type="STRING" id="1079.BVIR_3140"/>
<dbReference type="OrthoDB" id="9802991at2"/>
<reference evidence="6" key="1">
    <citation type="journal article" date="2015" name="Genome Announc.">
        <title>Complete Genome Sequence of the Bacteriochlorophyll b-Producing Photosynthetic Bacterium Blastochloris viridis.</title>
        <authorList>
            <person name="Tsukatani Y."/>
            <person name="Hirose Y."/>
            <person name="Harada J."/>
            <person name="Misawa N."/>
            <person name="Mori K."/>
            <person name="Inoue K."/>
            <person name="Tamiaki H."/>
        </authorList>
    </citation>
    <scope>NUCLEOTIDE SEQUENCE [LARGE SCALE GENOMIC DNA]</scope>
    <source>
        <strain evidence="6">DSM 133</strain>
    </source>
</reference>
<dbReference type="AlphaFoldDB" id="A0A0H5BPD5"/>
<reference evidence="8" key="3">
    <citation type="journal article" date="2016" name="Genome Announc.">
        <title>Revised genome sequence of the purple photosynthetic bacterium Blastochloris viridis.</title>
        <authorList>
            <person name="Liu L.N."/>
            <person name="Faulkner M."/>
            <person name="Liu X."/>
            <person name="Huang F."/>
            <person name="Darby A.C."/>
            <person name="Hall N."/>
        </authorList>
    </citation>
    <scope>NUCLEOTIDE SEQUENCE [LARGE SCALE GENOMIC DNA]</scope>
    <source>
        <strain evidence="8">ATCC 19567 / DSM 133 / F</strain>
    </source>
</reference>
<comment type="cofactor">
    <cofactor evidence="1">
        <name>Zn(2+)</name>
        <dbReference type="ChEBI" id="CHEBI:29105"/>
    </cofactor>
</comment>
<reference evidence="7" key="2">
    <citation type="submission" date="2015-11" db="EMBL/GenBank/DDBJ databases">
        <authorList>
            <person name="Zhang Y."/>
            <person name="Guo Z."/>
        </authorList>
    </citation>
    <scope>NUCLEOTIDE SEQUENCE</scope>
    <source>
        <strain evidence="7">1</strain>
    </source>
</reference>
<dbReference type="SMART" id="SM00849">
    <property type="entry name" value="Lactamase_B"/>
    <property type="match status" value="1"/>
</dbReference>
<keyword evidence="2" id="KW-0479">Metal-binding</keyword>
<evidence type="ECO:0000256" key="2">
    <source>
        <dbReference type="ARBA" id="ARBA00022723"/>
    </source>
</evidence>
<proteinExistence type="predicted"/>
<evidence type="ECO:0000256" key="1">
    <source>
        <dbReference type="ARBA" id="ARBA00001947"/>
    </source>
</evidence>
<organism evidence="7 8">
    <name type="scientific">Blastochloris viridis</name>
    <name type="common">Rhodopseudomonas viridis</name>
    <dbReference type="NCBI Taxonomy" id="1079"/>
    <lineage>
        <taxon>Bacteria</taxon>
        <taxon>Pseudomonadati</taxon>
        <taxon>Pseudomonadota</taxon>
        <taxon>Alphaproteobacteria</taxon>
        <taxon>Hyphomicrobiales</taxon>
        <taxon>Blastochloridaceae</taxon>
        <taxon>Blastochloris</taxon>
    </lineage>
</organism>
<evidence type="ECO:0000313" key="6">
    <source>
        <dbReference type="EMBL" id="BAR99123.1"/>
    </source>
</evidence>
<dbReference type="PANTHER" id="PTHR46233">
    <property type="entry name" value="HYDROXYACYLGLUTATHIONE HYDROLASE GLOC"/>
    <property type="match status" value="1"/>
</dbReference>
<dbReference type="GO" id="GO:0046872">
    <property type="term" value="F:metal ion binding"/>
    <property type="evidence" value="ECO:0007669"/>
    <property type="project" value="UniProtKB-KW"/>
</dbReference>
<dbReference type="InterPro" id="IPR036866">
    <property type="entry name" value="RibonucZ/Hydroxyglut_hydro"/>
</dbReference>
<dbReference type="EMBL" id="AP014854">
    <property type="protein sequence ID" value="BAR99123.1"/>
    <property type="molecule type" value="Genomic_DNA"/>
</dbReference>
<evidence type="ECO:0000313" key="8">
    <source>
        <dbReference type="Proteomes" id="UP000065734"/>
    </source>
</evidence>
<dbReference type="Pfam" id="PF00753">
    <property type="entry name" value="Lactamase_B"/>
    <property type="match status" value="1"/>
</dbReference>
<dbReference type="Gene3D" id="3.60.15.10">
    <property type="entry name" value="Ribonuclease Z/Hydroxyacylglutathione hydrolase-like"/>
    <property type="match status" value="1"/>
</dbReference>
<keyword evidence="4" id="KW-0862">Zinc</keyword>
<dbReference type="Proteomes" id="UP000065734">
    <property type="component" value="Chromosome I"/>
</dbReference>
<dbReference type="PANTHER" id="PTHR46233:SF3">
    <property type="entry name" value="HYDROXYACYLGLUTATHIONE HYDROLASE GLOC"/>
    <property type="match status" value="1"/>
</dbReference>
<evidence type="ECO:0000256" key="4">
    <source>
        <dbReference type="ARBA" id="ARBA00022833"/>
    </source>
</evidence>
<dbReference type="PATRIC" id="fig|1079.6.peg.3302"/>
<dbReference type="CDD" id="cd07737">
    <property type="entry name" value="YcbL-like_MBL-fold"/>
    <property type="match status" value="1"/>
</dbReference>